<keyword evidence="10" id="KW-1133">Transmembrane helix</keyword>
<dbReference type="Pfam" id="PF08448">
    <property type="entry name" value="PAS_4"/>
    <property type="match status" value="2"/>
</dbReference>
<dbReference type="InterPro" id="IPR036097">
    <property type="entry name" value="HisK_dim/P_sf"/>
</dbReference>
<feature type="transmembrane region" description="Helical" evidence="10">
    <location>
        <begin position="7"/>
        <end position="25"/>
    </location>
</feature>
<comment type="catalytic activity">
    <reaction evidence="1">
        <text>ATP + protein L-histidine = ADP + protein N-phospho-L-histidine.</text>
        <dbReference type="EC" id="2.7.13.3"/>
    </reaction>
</comment>
<evidence type="ECO:0000256" key="10">
    <source>
        <dbReference type="SAM" id="Phobius"/>
    </source>
</evidence>
<dbReference type="AlphaFoldDB" id="A0A366Y1U5"/>
<keyword evidence="3" id="KW-0597">Phosphoprotein</keyword>
<dbReference type="OrthoDB" id="9815750at2"/>
<evidence type="ECO:0000256" key="5">
    <source>
        <dbReference type="ARBA" id="ARBA00022741"/>
    </source>
</evidence>
<dbReference type="InterPro" id="IPR013655">
    <property type="entry name" value="PAS_fold_3"/>
</dbReference>
<evidence type="ECO:0000256" key="6">
    <source>
        <dbReference type="ARBA" id="ARBA00022777"/>
    </source>
</evidence>
<dbReference type="SMART" id="SM00091">
    <property type="entry name" value="PAS"/>
    <property type="match status" value="3"/>
</dbReference>
<evidence type="ECO:0000313" key="14">
    <source>
        <dbReference type="EMBL" id="RBW71355.1"/>
    </source>
</evidence>
<dbReference type="EC" id="2.7.13.3" evidence="2"/>
<dbReference type="RefSeq" id="WP_113804059.1">
    <property type="nucleotide sequence ID" value="NZ_QOCW01000001.1"/>
</dbReference>
<dbReference type="InterPro" id="IPR035965">
    <property type="entry name" value="PAS-like_dom_sf"/>
</dbReference>
<accession>A0A366Y1U5</accession>
<dbReference type="PROSITE" id="PS50113">
    <property type="entry name" value="PAC"/>
    <property type="match status" value="3"/>
</dbReference>
<dbReference type="InterPro" id="IPR003661">
    <property type="entry name" value="HisK_dim/P_dom"/>
</dbReference>
<dbReference type="GO" id="GO:0000155">
    <property type="term" value="F:phosphorelay sensor kinase activity"/>
    <property type="evidence" value="ECO:0007669"/>
    <property type="project" value="InterPro"/>
</dbReference>
<dbReference type="InterPro" id="IPR003594">
    <property type="entry name" value="HATPase_dom"/>
</dbReference>
<feature type="domain" description="PAS" evidence="12">
    <location>
        <begin position="325"/>
        <end position="365"/>
    </location>
</feature>
<dbReference type="SMART" id="SM00388">
    <property type="entry name" value="HisKA"/>
    <property type="match status" value="1"/>
</dbReference>
<feature type="domain" description="PAC" evidence="13">
    <location>
        <begin position="397"/>
        <end position="448"/>
    </location>
</feature>
<evidence type="ECO:0000313" key="15">
    <source>
        <dbReference type="Proteomes" id="UP000253314"/>
    </source>
</evidence>
<dbReference type="PROSITE" id="PS50112">
    <property type="entry name" value="PAS"/>
    <property type="match status" value="2"/>
</dbReference>
<dbReference type="InterPro" id="IPR000700">
    <property type="entry name" value="PAS-assoc_C"/>
</dbReference>
<keyword evidence="10" id="KW-0472">Membrane</keyword>
<evidence type="ECO:0000256" key="7">
    <source>
        <dbReference type="ARBA" id="ARBA00022840"/>
    </source>
</evidence>
<dbReference type="Gene3D" id="1.10.287.130">
    <property type="match status" value="1"/>
</dbReference>
<evidence type="ECO:0000259" key="11">
    <source>
        <dbReference type="PROSITE" id="PS50109"/>
    </source>
</evidence>
<keyword evidence="4" id="KW-0808">Transferase</keyword>
<dbReference type="PROSITE" id="PS50109">
    <property type="entry name" value="HIS_KIN"/>
    <property type="match status" value="1"/>
</dbReference>
<evidence type="ECO:0000256" key="8">
    <source>
        <dbReference type="ARBA" id="ARBA00022969"/>
    </source>
</evidence>
<dbReference type="Proteomes" id="UP000253314">
    <property type="component" value="Unassembled WGS sequence"/>
</dbReference>
<dbReference type="NCBIfam" id="TIGR00229">
    <property type="entry name" value="sensory_box"/>
    <property type="match status" value="3"/>
</dbReference>
<dbReference type="InterPro" id="IPR036890">
    <property type="entry name" value="HATPase_C_sf"/>
</dbReference>
<feature type="domain" description="PAC" evidence="13">
    <location>
        <begin position="272"/>
        <end position="324"/>
    </location>
</feature>
<dbReference type="Gene3D" id="3.30.565.10">
    <property type="entry name" value="Histidine kinase-like ATPase, C-terminal domain"/>
    <property type="match status" value="1"/>
</dbReference>
<comment type="caution">
    <text evidence="14">The sequence shown here is derived from an EMBL/GenBank/DDBJ whole genome shotgun (WGS) entry which is preliminary data.</text>
</comment>
<evidence type="ECO:0000256" key="9">
    <source>
        <dbReference type="ARBA" id="ARBA00023012"/>
    </source>
</evidence>
<keyword evidence="6 14" id="KW-0418">Kinase</keyword>
<proteinExistence type="predicted"/>
<keyword evidence="5" id="KW-0547">Nucleotide-binding</keyword>
<organism evidence="14 15">
    <name type="scientific">Bacillus taeanensis</name>
    <dbReference type="NCBI Taxonomy" id="273032"/>
    <lineage>
        <taxon>Bacteria</taxon>
        <taxon>Bacillati</taxon>
        <taxon>Bacillota</taxon>
        <taxon>Bacilli</taxon>
        <taxon>Bacillales</taxon>
        <taxon>Bacillaceae</taxon>
        <taxon>Bacillus</taxon>
    </lineage>
</organism>
<dbReference type="Pfam" id="PF00512">
    <property type="entry name" value="HisKA"/>
    <property type="match status" value="1"/>
</dbReference>
<keyword evidence="10" id="KW-0812">Transmembrane</keyword>
<keyword evidence="7" id="KW-0067">ATP-binding</keyword>
<gene>
    <name evidence="14" type="ORF">DS031_00975</name>
</gene>
<reference evidence="14 15" key="1">
    <citation type="submission" date="2018-07" db="EMBL/GenBank/DDBJ databases">
        <title>Lottiidibacillus patelloidae gen. nov., sp. nov., isolated from the intestinal tract of a marine limpet and the reclassification of B. taeanensis BH030017T, B. algicola KMM 3737T and B. hwajinpoensis SW-72T as genus Lottiidibacillus.</title>
        <authorList>
            <person name="Liu R."/>
            <person name="Huang Z."/>
        </authorList>
    </citation>
    <scope>NUCLEOTIDE SEQUENCE [LARGE SCALE GENOMIC DNA]</scope>
    <source>
        <strain evidence="14 15">BH030017</strain>
    </source>
</reference>
<dbReference type="SUPFAM" id="SSF55874">
    <property type="entry name" value="ATPase domain of HSP90 chaperone/DNA topoisomerase II/histidine kinase"/>
    <property type="match status" value="1"/>
</dbReference>
<evidence type="ECO:0000256" key="3">
    <source>
        <dbReference type="ARBA" id="ARBA00022553"/>
    </source>
</evidence>
<sequence>MRYMGRVFGTGFVFVLELFYTYSIYIGEETITLSQVVMSLFFLVIAWQFGKSYDNKTLQIKELQAAKSELDFILDNKNVAIWSWNEKENKTMSVSAGIEELYGYTRKEFSEDPSLWKKVLYPEDQHVIDSIRRNLLSGKTSYGEFRIVRKDGQIRWIQDFGTPLFNEEGKLWKTSGVAIDITEHRNAQEALEQRESQLHTLINAMPDFVCFKDGKGRWVTANPFGLSVFGLEGVDYEGKTDTELSEYVSFYKETLLYCQISDEETWRYGAITRCEETVPQPNGQTKVFDVIKVPLYYDNHERKGLLVLGRDITDRKKAEAHLEESKQRYKSLFEQHPDLVCAIDTKGRITQVNKAIEKVTGYTQEYFQKITPKALFPHHYAKKVMHYFNKAVMGQPSHYEIQMNHKEGHVIDLEVEHIPIVVNNSVEGVYAVVKDITAQKKNEEVIRRSEKLSVVGELAAGVAHEIRNPLTSIKGFIQMMQANQVGNDRYFQIMLSELDRINFIVSELLILSKPQVLSFKEKRITPIIEEVITLLDTQAIMNNIKITAKMDSGLPPVRCEENQIKQVFINVLKNAIEAMPSGGEISVHIKETSSNRILIRVIDQGEGIPENIIKKLGEPFYTTKENGTGLGLMVSYKIIEDHQGTIHITSKVNEGTTIDVHLPTAALTSSEN</sequence>
<feature type="domain" description="PAC" evidence="13">
    <location>
        <begin position="141"/>
        <end position="193"/>
    </location>
</feature>
<dbReference type="CDD" id="cd00075">
    <property type="entry name" value="HATPase"/>
    <property type="match status" value="1"/>
</dbReference>
<dbReference type="EMBL" id="QOCW01000001">
    <property type="protein sequence ID" value="RBW71355.1"/>
    <property type="molecule type" value="Genomic_DNA"/>
</dbReference>
<feature type="domain" description="Histidine kinase" evidence="11">
    <location>
        <begin position="461"/>
        <end position="666"/>
    </location>
</feature>
<protein>
    <recommendedName>
        <fullName evidence="2">histidine kinase</fullName>
        <ecNumber evidence="2">2.7.13.3</ecNumber>
    </recommendedName>
</protein>
<dbReference type="SMART" id="SM00387">
    <property type="entry name" value="HATPase_c"/>
    <property type="match status" value="1"/>
</dbReference>
<dbReference type="GO" id="GO:0005524">
    <property type="term" value="F:ATP binding"/>
    <property type="evidence" value="ECO:0007669"/>
    <property type="project" value="UniProtKB-KW"/>
</dbReference>
<dbReference type="CDD" id="cd00130">
    <property type="entry name" value="PAS"/>
    <property type="match status" value="3"/>
</dbReference>
<dbReference type="FunFam" id="1.10.287.130:FF:000040">
    <property type="entry name" value="PAS domain-containing sensor histidine kinase"/>
    <property type="match status" value="1"/>
</dbReference>
<evidence type="ECO:0000259" key="13">
    <source>
        <dbReference type="PROSITE" id="PS50113"/>
    </source>
</evidence>
<dbReference type="SUPFAM" id="SSF55785">
    <property type="entry name" value="PYP-like sensor domain (PAS domain)"/>
    <property type="match status" value="3"/>
</dbReference>
<dbReference type="InterPro" id="IPR000014">
    <property type="entry name" value="PAS"/>
</dbReference>
<keyword evidence="8" id="KW-0749">Sporulation</keyword>
<evidence type="ECO:0000256" key="4">
    <source>
        <dbReference type="ARBA" id="ARBA00022679"/>
    </source>
</evidence>
<dbReference type="Pfam" id="PF08447">
    <property type="entry name" value="PAS_3"/>
    <property type="match status" value="1"/>
</dbReference>
<dbReference type="PANTHER" id="PTHR43304:SF1">
    <property type="entry name" value="PAC DOMAIN-CONTAINING PROTEIN"/>
    <property type="match status" value="1"/>
</dbReference>
<evidence type="ECO:0000256" key="2">
    <source>
        <dbReference type="ARBA" id="ARBA00012438"/>
    </source>
</evidence>
<name>A0A366Y1U5_9BACI</name>
<dbReference type="InterPro" id="IPR005467">
    <property type="entry name" value="His_kinase_dom"/>
</dbReference>
<dbReference type="InterPro" id="IPR001610">
    <property type="entry name" value="PAC"/>
</dbReference>
<keyword evidence="15" id="KW-1185">Reference proteome</keyword>
<dbReference type="InterPro" id="IPR013656">
    <property type="entry name" value="PAS_4"/>
</dbReference>
<evidence type="ECO:0000256" key="1">
    <source>
        <dbReference type="ARBA" id="ARBA00000085"/>
    </source>
</evidence>
<evidence type="ECO:0000259" key="12">
    <source>
        <dbReference type="PROSITE" id="PS50112"/>
    </source>
</evidence>
<dbReference type="Pfam" id="PF02518">
    <property type="entry name" value="HATPase_c"/>
    <property type="match status" value="1"/>
</dbReference>
<dbReference type="SUPFAM" id="SSF47384">
    <property type="entry name" value="Homodimeric domain of signal transducing histidine kinase"/>
    <property type="match status" value="1"/>
</dbReference>
<dbReference type="InterPro" id="IPR004358">
    <property type="entry name" value="Sig_transdc_His_kin-like_C"/>
</dbReference>
<keyword evidence="9" id="KW-0902">Two-component regulatory system</keyword>
<dbReference type="GO" id="GO:0030435">
    <property type="term" value="P:sporulation resulting in formation of a cellular spore"/>
    <property type="evidence" value="ECO:0007669"/>
    <property type="project" value="UniProtKB-KW"/>
</dbReference>
<dbReference type="Gene3D" id="3.30.450.20">
    <property type="entry name" value="PAS domain"/>
    <property type="match status" value="3"/>
</dbReference>
<dbReference type="SMART" id="SM00086">
    <property type="entry name" value="PAC"/>
    <property type="match status" value="3"/>
</dbReference>
<dbReference type="InterPro" id="IPR052162">
    <property type="entry name" value="Sensor_kinase/Photoreceptor"/>
</dbReference>
<dbReference type="CDD" id="cd00082">
    <property type="entry name" value="HisKA"/>
    <property type="match status" value="1"/>
</dbReference>
<dbReference type="PANTHER" id="PTHR43304">
    <property type="entry name" value="PHYTOCHROME-LIKE PROTEIN CPH1"/>
    <property type="match status" value="1"/>
</dbReference>
<feature type="domain" description="PAS" evidence="12">
    <location>
        <begin position="66"/>
        <end position="139"/>
    </location>
</feature>
<dbReference type="PRINTS" id="PR00344">
    <property type="entry name" value="BCTRLSENSOR"/>
</dbReference>